<evidence type="ECO:0000256" key="1">
    <source>
        <dbReference type="SAM" id="SignalP"/>
    </source>
</evidence>
<proteinExistence type="predicted"/>
<feature type="signal peptide" evidence="1">
    <location>
        <begin position="1"/>
        <end position="17"/>
    </location>
</feature>
<keyword evidence="1" id="KW-0732">Signal</keyword>
<evidence type="ECO:0000313" key="3">
    <source>
        <dbReference type="Proteomes" id="UP000645828"/>
    </source>
</evidence>
<gene>
    <name evidence="2" type="ORF">NYPRO_LOCUS15118</name>
</gene>
<protein>
    <submittedName>
        <fullName evidence="2">(raccoon dog) hypothetical protein</fullName>
    </submittedName>
</protein>
<sequence length="85" mass="9404">METVGFLCLAAAVLARGFVWVWDSREQMKSQELAGMLGDGSRTFLVIPHLNDKAMFFTPTVLCPACLKYWLSLLCFCAGFSVVGH</sequence>
<comment type="caution">
    <text evidence="2">The sequence shown here is derived from an EMBL/GenBank/DDBJ whole genome shotgun (WGS) entry which is preliminary data.</text>
</comment>
<dbReference type="AlphaFoldDB" id="A0A811Z0T7"/>
<name>A0A811Z0T7_NYCPR</name>
<dbReference type="Proteomes" id="UP000645828">
    <property type="component" value="Unassembled WGS sequence"/>
</dbReference>
<dbReference type="EMBL" id="CAJHUB010000754">
    <property type="protein sequence ID" value="CAD7682326.1"/>
    <property type="molecule type" value="Genomic_DNA"/>
</dbReference>
<evidence type="ECO:0000313" key="2">
    <source>
        <dbReference type="EMBL" id="CAD7682326.1"/>
    </source>
</evidence>
<keyword evidence="3" id="KW-1185">Reference proteome</keyword>
<organism evidence="2 3">
    <name type="scientific">Nyctereutes procyonoides</name>
    <name type="common">Raccoon dog</name>
    <name type="synonym">Canis procyonoides</name>
    <dbReference type="NCBI Taxonomy" id="34880"/>
    <lineage>
        <taxon>Eukaryota</taxon>
        <taxon>Metazoa</taxon>
        <taxon>Chordata</taxon>
        <taxon>Craniata</taxon>
        <taxon>Vertebrata</taxon>
        <taxon>Euteleostomi</taxon>
        <taxon>Mammalia</taxon>
        <taxon>Eutheria</taxon>
        <taxon>Laurasiatheria</taxon>
        <taxon>Carnivora</taxon>
        <taxon>Caniformia</taxon>
        <taxon>Canidae</taxon>
        <taxon>Nyctereutes</taxon>
    </lineage>
</organism>
<accession>A0A811Z0T7</accession>
<feature type="chain" id="PRO_5032355291" evidence="1">
    <location>
        <begin position="18"/>
        <end position="85"/>
    </location>
</feature>
<reference evidence="2" key="1">
    <citation type="submission" date="2020-12" db="EMBL/GenBank/DDBJ databases">
        <authorList>
            <consortium name="Molecular Ecology Group"/>
        </authorList>
    </citation>
    <scope>NUCLEOTIDE SEQUENCE</scope>
    <source>
        <strain evidence="2">TBG_1078</strain>
    </source>
</reference>